<feature type="compositionally biased region" description="Basic and acidic residues" evidence="5">
    <location>
        <begin position="1"/>
        <end position="15"/>
    </location>
</feature>
<dbReference type="GO" id="GO:0003677">
    <property type="term" value="F:DNA binding"/>
    <property type="evidence" value="ECO:0007669"/>
    <property type="project" value="InterPro"/>
</dbReference>
<evidence type="ECO:0000256" key="4">
    <source>
        <dbReference type="ARBA" id="ARBA00023242"/>
    </source>
</evidence>
<evidence type="ECO:0000256" key="3">
    <source>
        <dbReference type="ARBA" id="ARBA00023163"/>
    </source>
</evidence>
<comment type="subcellular location">
    <subcellularLocation>
        <location evidence="1">Nucleus</location>
    </subcellularLocation>
</comment>
<dbReference type="Pfam" id="PF05132">
    <property type="entry name" value="RNA_pol_Rpc4"/>
    <property type="match status" value="1"/>
</dbReference>
<evidence type="ECO:0000313" key="6">
    <source>
        <dbReference type="EMBL" id="QLQ79155.1"/>
    </source>
</evidence>
<dbReference type="OrthoDB" id="5836119at2759"/>
<feature type="compositionally biased region" description="Polar residues" evidence="5">
    <location>
        <begin position="126"/>
        <end position="137"/>
    </location>
</feature>
<proteinExistence type="predicted"/>
<dbReference type="GO" id="GO:0042797">
    <property type="term" value="P:tRNA transcription by RNA polymerase III"/>
    <property type="evidence" value="ECO:0007669"/>
    <property type="project" value="TreeGrafter"/>
</dbReference>
<dbReference type="GO" id="GO:0005666">
    <property type="term" value="C:RNA polymerase III complex"/>
    <property type="evidence" value="ECO:0007669"/>
    <property type="project" value="InterPro"/>
</dbReference>
<sequence>MRYLEERYIKEDKAGKMSSGSGSGRLPSLNSSGGKPSLKFKPKAVARRTKEERDASAPKIKTEEISRPYNDKKNNQGKSTATANKQRRMARFLSNTRVISSGPLAAGNFVSEKGSDMRRGFIKSEGGTSSLVHSGLQNIEGGETNSDDEELDAEHGAKNKSKFNMGREYAVHEIDDDNDYESDEIGEMDEEALQAKRVEELFPVRPVRIRHEDIEVVKIEESISDATTREATPAVKTEEVGSELQQGLEQRQANLQDRLKELSLESQFQSLDQNETLQEMKSLINDHLLIAKKLNKINNKPSRFILFQLPSKLPEFEEIAPKTEQEPVETGTKEESDKKSEPIKPSEDSLTGKIGSIRIHRSGKLSVKIGNVIMDISKGADTAFMQDVVAINESGETPCLENLGRIDGRVVVTPRF</sequence>
<feature type="compositionally biased region" description="Low complexity" evidence="5">
    <location>
        <begin position="18"/>
        <end position="34"/>
    </location>
</feature>
<dbReference type="EMBL" id="CP059268">
    <property type="protein sequence ID" value="QLQ79155.1"/>
    <property type="molecule type" value="Genomic_DNA"/>
</dbReference>
<reference evidence="6 7" key="1">
    <citation type="submission" date="2020-06" db="EMBL/GenBank/DDBJ databases">
        <title>The yeast mating-type switching endonuclease HO is a domesticated member of an unorthodox homing genetic element family.</title>
        <authorList>
            <person name="Coughlan A.Y."/>
            <person name="Lombardi L."/>
            <person name="Braun-Galleani S."/>
            <person name="Martos A.R."/>
            <person name="Galeote V."/>
            <person name="Bigey F."/>
            <person name="Dequin S."/>
            <person name="Byrne K.P."/>
            <person name="Wolfe K.H."/>
        </authorList>
    </citation>
    <scope>NUCLEOTIDE SEQUENCE [LARGE SCALE GENOMIC DNA]</scope>
    <source>
        <strain evidence="6 7">CBS2947</strain>
    </source>
</reference>
<keyword evidence="3" id="KW-0804">Transcription</keyword>
<evidence type="ECO:0000313" key="7">
    <source>
        <dbReference type="Proteomes" id="UP000510647"/>
    </source>
</evidence>
<feature type="region of interest" description="Disordered" evidence="5">
    <location>
        <begin position="1"/>
        <end position="86"/>
    </location>
</feature>
<protein>
    <recommendedName>
        <fullName evidence="8">DNA-directed RNA polymerase III subunit RPC4</fullName>
    </recommendedName>
</protein>
<feature type="compositionally biased region" description="Basic and acidic residues" evidence="5">
    <location>
        <begin position="48"/>
        <end position="74"/>
    </location>
</feature>
<dbReference type="AlphaFoldDB" id="A0A7H9HS07"/>
<dbReference type="PANTHER" id="PTHR13408:SF0">
    <property type="entry name" value="DNA-DIRECTED RNA POLYMERASE III SUBUNIT RPC4"/>
    <property type="match status" value="1"/>
</dbReference>
<evidence type="ECO:0000256" key="5">
    <source>
        <dbReference type="SAM" id="MobiDB-lite"/>
    </source>
</evidence>
<gene>
    <name evidence="6" type="ORF">HG537_0B05030</name>
</gene>
<keyword evidence="4" id="KW-0539">Nucleus</keyword>
<dbReference type="Proteomes" id="UP000510647">
    <property type="component" value="Chromosome 2"/>
</dbReference>
<organism evidence="6 7">
    <name type="scientific">Torulaspora globosa</name>
    <dbReference type="NCBI Taxonomy" id="48254"/>
    <lineage>
        <taxon>Eukaryota</taxon>
        <taxon>Fungi</taxon>
        <taxon>Dikarya</taxon>
        <taxon>Ascomycota</taxon>
        <taxon>Saccharomycotina</taxon>
        <taxon>Saccharomycetes</taxon>
        <taxon>Saccharomycetales</taxon>
        <taxon>Saccharomycetaceae</taxon>
        <taxon>Torulaspora</taxon>
    </lineage>
</organism>
<feature type="region of interest" description="Disordered" evidence="5">
    <location>
        <begin position="120"/>
        <end position="160"/>
    </location>
</feature>
<feature type="compositionally biased region" description="Basic residues" evidence="5">
    <location>
        <begin position="38"/>
        <end position="47"/>
    </location>
</feature>
<name>A0A7H9HS07_9SACH</name>
<evidence type="ECO:0000256" key="1">
    <source>
        <dbReference type="ARBA" id="ARBA00004123"/>
    </source>
</evidence>
<feature type="compositionally biased region" description="Basic and acidic residues" evidence="5">
    <location>
        <begin position="320"/>
        <end position="347"/>
    </location>
</feature>
<keyword evidence="2" id="KW-0240">DNA-directed RNA polymerase</keyword>
<feature type="region of interest" description="Disordered" evidence="5">
    <location>
        <begin position="320"/>
        <end position="350"/>
    </location>
</feature>
<evidence type="ECO:0000256" key="2">
    <source>
        <dbReference type="ARBA" id="ARBA00022478"/>
    </source>
</evidence>
<evidence type="ECO:0008006" key="8">
    <source>
        <dbReference type="Google" id="ProtNLM"/>
    </source>
</evidence>
<keyword evidence="7" id="KW-1185">Reference proteome</keyword>
<dbReference type="PANTHER" id="PTHR13408">
    <property type="entry name" value="DNA-DIRECTED RNA POLYMERASE III"/>
    <property type="match status" value="1"/>
</dbReference>
<accession>A0A7H9HS07</accession>
<dbReference type="InterPro" id="IPR007811">
    <property type="entry name" value="RPC4"/>
</dbReference>